<dbReference type="OrthoDB" id="9812192at2"/>
<dbReference type="RefSeq" id="WP_124539700.1">
    <property type="nucleotide sequence ID" value="NZ_QUSW01000002.1"/>
</dbReference>
<evidence type="ECO:0000259" key="1">
    <source>
        <dbReference type="PROSITE" id="PS51725"/>
    </source>
</evidence>
<evidence type="ECO:0000313" key="3">
    <source>
        <dbReference type="Proteomes" id="UP000267464"/>
    </source>
</evidence>
<dbReference type="GO" id="GO:0004497">
    <property type="term" value="F:monooxygenase activity"/>
    <property type="evidence" value="ECO:0007669"/>
    <property type="project" value="UniProtKB-KW"/>
</dbReference>
<dbReference type="EMBL" id="QUSW01000002">
    <property type="protein sequence ID" value="RQP24798.1"/>
    <property type="molecule type" value="Genomic_DNA"/>
</dbReference>
<keyword evidence="2" id="KW-0560">Oxidoreductase</keyword>
<gene>
    <name evidence="2" type="ORF">DZC73_07905</name>
</gene>
<evidence type="ECO:0000313" key="2">
    <source>
        <dbReference type="EMBL" id="RQP24798.1"/>
    </source>
</evidence>
<reference evidence="2 3" key="2">
    <citation type="submission" date="2018-12" db="EMBL/GenBank/DDBJ databases">
        <title>Rhizobacter gummiphilus sp. nov., a rubber-degrading bacterium isolated from the soil of a botanical garden in Japan.</title>
        <authorList>
            <person name="Shunsuke S.S."/>
        </authorList>
    </citation>
    <scope>NUCLEOTIDE SEQUENCE [LARGE SCALE GENOMIC DNA]</scope>
    <source>
        <strain evidence="2 3">S-16</strain>
    </source>
</reference>
<dbReference type="InterPro" id="IPR050744">
    <property type="entry name" value="AI-2_Isomerase_LsrG"/>
</dbReference>
<dbReference type="InterPro" id="IPR011008">
    <property type="entry name" value="Dimeric_a/b-barrel"/>
</dbReference>
<keyword evidence="2" id="KW-0503">Monooxygenase</keyword>
<dbReference type="PANTHER" id="PTHR33336:SF15">
    <property type="entry name" value="ABM DOMAIN-CONTAINING PROTEIN"/>
    <property type="match status" value="1"/>
</dbReference>
<keyword evidence="3" id="KW-1185">Reference proteome</keyword>
<feature type="domain" description="ABM" evidence="1">
    <location>
        <begin position="2"/>
        <end position="91"/>
    </location>
</feature>
<dbReference type="PROSITE" id="PS51725">
    <property type="entry name" value="ABM"/>
    <property type="match status" value="1"/>
</dbReference>
<reference evidence="2 3" key="1">
    <citation type="submission" date="2018-08" db="EMBL/GenBank/DDBJ databases">
        <authorList>
            <person name="Khan S.A."/>
            <person name="Jeon C.O."/>
            <person name="Chun B.H."/>
            <person name="Jeong S.E."/>
        </authorList>
    </citation>
    <scope>NUCLEOTIDE SEQUENCE [LARGE SCALE GENOMIC DNA]</scope>
    <source>
        <strain evidence="2 3">S-16</strain>
    </source>
</reference>
<proteinExistence type="predicted"/>
<dbReference type="Pfam" id="PF03992">
    <property type="entry name" value="ABM"/>
    <property type="match status" value="1"/>
</dbReference>
<dbReference type="AlphaFoldDB" id="A0A3N7HRA6"/>
<dbReference type="SUPFAM" id="SSF54909">
    <property type="entry name" value="Dimeric alpha+beta barrel"/>
    <property type="match status" value="1"/>
</dbReference>
<dbReference type="InterPro" id="IPR007138">
    <property type="entry name" value="ABM_dom"/>
</dbReference>
<dbReference type="PANTHER" id="PTHR33336">
    <property type="entry name" value="QUINOL MONOOXYGENASE YGIN-RELATED"/>
    <property type="match status" value="1"/>
</dbReference>
<sequence length="98" mass="10789">MLIVTGSLTARPDTFDEVLRLSDEHVRRSRAEPGCISHAVSRDTENPLRLVFFEEWADRAALMAHFAVPASRGFGKAVAALVSQPPTLSVYEAQPIQL</sequence>
<comment type="caution">
    <text evidence="2">The sequence shown here is derived from an EMBL/GenBank/DDBJ whole genome shotgun (WGS) entry which is preliminary data.</text>
</comment>
<accession>A0A3N7HRA6</accession>
<dbReference type="Proteomes" id="UP000267464">
    <property type="component" value="Unassembled WGS sequence"/>
</dbReference>
<name>A0A3N7HRA6_9BURK</name>
<organism evidence="2 3">
    <name type="scientific">Piscinibacter terrae</name>
    <dbReference type="NCBI Taxonomy" id="2496871"/>
    <lineage>
        <taxon>Bacteria</taxon>
        <taxon>Pseudomonadati</taxon>
        <taxon>Pseudomonadota</taxon>
        <taxon>Betaproteobacteria</taxon>
        <taxon>Burkholderiales</taxon>
        <taxon>Sphaerotilaceae</taxon>
        <taxon>Piscinibacter</taxon>
    </lineage>
</organism>
<protein>
    <submittedName>
        <fullName evidence="2">Antibiotic biosynthesis monooxygenase</fullName>
    </submittedName>
</protein>
<dbReference type="Gene3D" id="3.30.70.100">
    <property type="match status" value="1"/>
</dbReference>